<dbReference type="Pfam" id="PF11611">
    <property type="entry name" value="DUF4352"/>
    <property type="match status" value="1"/>
</dbReference>
<accession>A0A919MW52</accession>
<dbReference type="AlphaFoldDB" id="A0A919MW52"/>
<dbReference type="EMBL" id="BOMV01000057">
    <property type="protein sequence ID" value="GIE97493.1"/>
    <property type="molecule type" value="Genomic_DNA"/>
</dbReference>
<reference evidence="3" key="1">
    <citation type="submission" date="2021-01" db="EMBL/GenBank/DDBJ databases">
        <title>Whole genome shotgun sequence of Actinoplanes rishiriensis NBRC 108556.</title>
        <authorList>
            <person name="Komaki H."/>
            <person name="Tamura T."/>
        </authorList>
    </citation>
    <scope>NUCLEOTIDE SEQUENCE</scope>
    <source>
        <strain evidence="3">NBRC 108556</strain>
    </source>
</reference>
<keyword evidence="4" id="KW-1185">Reference proteome</keyword>
<dbReference type="Proteomes" id="UP000636960">
    <property type="component" value="Unassembled WGS sequence"/>
</dbReference>
<organism evidence="3 4">
    <name type="scientific">Paractinoplanes rishiriensis</name>
    <dbReference type="NCBI Taxonomy" id="1050105"/>
    <lineage>
        <taxon>Bacteria</taxon>
        <taxon>Bacillati</taxon>
        <taxon>Actinomycetota</taxon>
        <taxon>Actinomycetes</taxon>
        <taxon>Micromonosporales</taxon>
        <taxon>Micromonosporaceae</taxon>
        <taxon>Paractinoplanes</taxon>
    </lineage>
</organism>
<dbReference type="Gene3D" id="2.60.40.1240">
    <property type="match status" value="1"/>
</dbReference>
<dbReference type="InterPro" id="IPR029051">
    <property type="entry name" value="DUF4352"/>
</dbReference>
<proteinExistence type="predicted"/>
<gene>
    <name evidence="3" type="ORF">Ari01nite_49580</name>
</gene>
<keyword evidence="1" id="KW-0732">Signal</keyword>
<protein>
    <recommendedName>
        <fullName evidence="2">DUF4352 domain-containing protein</fullName>
    </recommendedName>
</protein>
<feature type="domain" description="DUF4352" evidence="2">
    <location>
        <begin position="57"/>
        <end position="156"/>
    </location>
</feature>
<evidence type="ECO:0000313" key="3">
    <source>
        <dbReference type="EMBL" id="GIE97493.1"/>
    </source>
</evidence>
<evidence type="ECO:0000313" key="4">
    <source>
        <dbReference type="Proteomes" id="UP000636960"/>
    </source>
</evidence>
<comment type="caution">
    <text evidence="3">The sequence shown here is derived from an EMBL/GenBank/DDBJ whole genome shotgun (WGS) entry which is preliminary data.</text>
</comment>
<sequence length="173" mass="17852">MTARQPLPKHSGMQKRWLVAGAVVAGAGLVLAFSPSEAAPTAVPIPTASMGQPVTPDGALQYTVTSFECGGTGAKGHFCTVGLTVKNISGTATRPGIAFARAQDAQGAEYLPDAVAQIRAKSALLNDLPPGTQITDRLIYDVPKAVTPTTLVLRQSPPNPAIRITLTKTPATP</sequence>
<evidence type="ECO:0000256" key="1">
    <source>
        <dbReference type="ARBA" id="ARBA00022729"/>
    </source>
</evidence>
<dbReference type="InterPro" id="IPR029050">
    <property type="entry name" value="Immunoprotect_excell_Ig-like"/>
</dbReference>
<evidence type="ECO:0000259" key="2">
    <source>
        <dbReference type="Pfam" id="PF11611"/>
    </source>
</evidence>
<name>A0A919MW52_9ACTN</name>